<dbReference type="RefSeq" id="WP_386742304.1">
    <property type="nucleotide sequence ID" value="NZ_JBHRYA010000002.1"/>
</dbReference>
<protein>
    <recommendedName>
        <fullName evidence="3">Type I restriction endonuclease subunit M</fullName>
    </recommendedName>
</protein>
<gene>
    <name evidence="1" type="ORF">ACFONC_03385</name>
</gene>
<evidence type="ECO:0008006" key="3">
    <source>
        <dbReference type="Google" id="ProtNLM"/>
    </source>
</evidence>
<dbReference type="Proteomes" id="UP001595705">
    <property type="component" value="Unassembled WGS sequence"/>
</dbReference>
<keyword evidence="2" id="KW-1185">Reference proteome</keyword>
<dbReference type="EMBL" id="JBHRYA010000002">
    <property type="protein sequence ID" value="MFC3715193.1"/>
    <property type="molecule type" value="Genomic_DNA"/>
</dbReference>
<reference evidence="2" key="1">
    <citation type="journal article" date="2019" name="Int. J. Syst. Evol. Microbiol.">
        <title>The Global Catalogue of Microorganisms (GCM) 10K type strain sequencing project: providing services to taxonomists for standard genome sequencing and annotation.</title>
        <authorList>
            <consortium name="The Broad Institute Genomics Platform"/>
            <consortium name="The Broad Institute Genome Sequencing Center for Infectious Disease"/>
            <person name="Wu L."/>
            <person name="Ma J."/>
        </authorList>
    </citation>
    <scope>NUCLEOTIDE SEQUENCE [LARGE SCALE GENOMIC DNA]</scope>
    <source>
        <strain evidence="2">KCTC 42441</strain>
    </source>
</reference>
<comment type="caution">
    <text evidence="1">The sequence shown here is derived from an EMBL/GenBank/DDBJ whole genome shotgun (WGS) entry which is preliminary data.</text>
</comment>
<evidence type="ECO:0000313" key="2">
    <source>
        <dbReference type="Proteomes" id="UP001595705"/>
    </source>
</evidence>
<organism evidence="1 2">
    <name type="scientific">Luteimonas soli</name>
    <dbReference type="NCBI Taxonomy" id="1648966"/>
    <lineage>
        <taxon>Bacteria</taxon>
        <taxon>Pseudomonadati</taxon>
        <taxon>Pseudomonadota</taxon>
        <taxon>Gammaproteobacteria</taxon>
        <taxon>Lysobacterales</taxon>
        <taxon>Lysobacteraceae</taxon>
        <taxon>Luteimonas</taxon>
    </lineage>
</organism>
<name>A0ABV7XJE3_9GAMM</name>
<accession>A0ABV7XJE3</accession>
<sequence>MNANPLAFAAPRPDAGLRRRRCGTQAPGLVFNPGGVSITDGAWSAMRRFDLDATDLVRRHCMADWSHMMPHDRQANLDALRRGGRIFSSFQLGPDVRVWVITEADRSSTSIVLPGEF</sequence>
<evidence type="ECO:0000313" key="1">
    <source>
        <dbReference type="EMBL" id="MFC3715193.1"/>
    </source>
</evidence>
<proteinExistence type="predicted"/>